<evidence type="ECO:0000313" key="4">
    <source>
        <dbReference type="Proteomes" id="UP000257109"/>
    </source>
</evidence>
<feature type="non-terminal residue" evidence="3">
    <location>
        <position position="1"/>
    </location>
</feature>
<comment type="caution">
    <text evidence="3">The sequence shown here is derived from an EMBL/GenBank/DDBJ whole genome shotgun (WGS) entry which is preliminary data.</text>
</comment>
<name>A0A371EWJ2_MUCPR</name>
<feature type="domain" description="Retrovirus-related Pol polyprotein from transposon TNT 1-94-like beta-barrel" evidence="1">
    <location>
        <begin position="3"/>
        <end position="82"/>
    </location>
</feature>
<keyword evidence="4" id="KW-1185">Reference proteome</keyword>
<dbReference type="InterPro" id="IPR054722">
    <property type="entry name" value="PolX-like_BBD"/>
</dbReference>
<dbReference type="Proteomes" id="UP000257109">
    <property type="component" value="Unassembled WGS sequence"/>
</dbReference>
<evidence type="ECO:0000259" key="2">
    <source>
        <dbReference type="Pfam" id="PF25597"/>
    </source>
</evidence>
<dbReference type="AlphaFoldDB" id="A0A371EWJ2"/>
<dbReference type="InterPro" id="IPR057670">
    <property type="entry name" value="SH3_retrovirus"/>
</dbReference>
<accession>A0A371EWJ2</accession>
<dbReference type="Pfam" id="PF22936">
    <property type="entry name" value="Pol_BBD"/>
    <property type="match status" value="1"/>
</dbReference>
<evidence type="ECO:0008006" key="5">
    <source>
        <dbReference type="Google" id="ProtNLM"/>
    </source>
</evidence>
<evidence type="ECO:0000313" key="3">
    <source>
        <dbReference type="EMBL" id="RDX70373.1"/>
    </source>
</evidence>
<feature type="domain" description="Retroviral polymerase SH3-like" evidence="2">
    <location>
        <begin position="125"/>
        <end position="172"/>
    </location>
</feature>
<organism evidence="3 4">
    <name type="scientific">Mucuna pruriens</name>
    <name type="common">Velvet bean</name>
    <name type="synonym">Dolichos pruriens</name>
    <dbReference type="NCBI Taxonomy" id="157652"/>
    <lineage>
        <taxon>Eukaryota</taxon>
        <taxon>Viridiplantae</taxon>
        <taxon>Streptophyta</taxon>
        <taxon>Embryophyta</taxon>
        <taxon>Tracheophyta</taxon>
        <taxon>Spermatophyta</taxon>
        <taxon>Magnoliopsida</taxon>
        <taxon>eudicotyledons</taxon>
        <taxon>Gunneridae</taxon>
        <taxon>Pentapetalae</taxon>
        <taxon>rosids</taxon>
        <taxon>fabids</taxon>
        <taxon>Fabales</taxon>
        <taxon>Fabaceae</taxon>
        <taxon>Papilionoideae</taxon>
        <taxon>50 kb inversion clade</taxon>
        <taxon>NPAAA clade</taxon>
        <taxon>indigoferoid/millettioid clade</taxon>
        <taxon>Phaseoleae</taxon>
        <taxon>Mucuna</taxon>
    </lineage>
</organism>
<dbReference type="EMBL" id="QJKJ01011733">
    <property type="protein sequence ID" value="RDX70373.1"/>
    <property type="molecule type" value="Genomic_DNA"/>
</dbReference>
<sequence>MLIIDSDATLHVTPRKKFFTSYTSDDFGVLKMDNDGVTKVIGVDDVCLQTNMGVQLWLRGVKHASDIRFNLISVHMLDDRGYDNHFGYENGNSPKIWVHDLKTKNQVLEKFKQSHALVERQSGKKAFVHVPKDERSKLDMKTRQCIFIGYDQDEYGYKLYDLVEKKIFRSHDM</sequence>
<proteinExistence type="predicted"/>
<reference evidence="3" key="1">
    <citation type="submission" date="2018-05" db="EMBL/GenBank/DDBJ databases">
        <title>Draft genome of Mucuna pruriens seed.</title>
        <authorList>
            <person name="Nnadi N.E."/>
            <person name="Vos R."/>
            <person name="Hasami M.H."/>
            <person name="Devisetty U.K."/>
            <person name="Aguiy J.C."/>
        </authorList>
    </citation>
    <scope>NUCLEOTIDE SEQUENCE [LARGE SCALE GENOMIC DNA]</scope>
    <source>
        <strain evidence="3">JCA_2017</strain>
    </source>
</reference>
<protein>
    <recommendedName>
        <fullName evidence="5">Copia protein</fullName>
    </recommendedName>
</protein>
<dbReference type="Pfam" id="PF25597">
    <property type="entry name" value="SH3_retrovirus"/>
    <property type="match status" value="1"/>
</dbReference>
<gene>
    <name evidence="3" type="ORF">CR513_50385</name>
</gene>
<evidence type="ECO:0000259" key="1">
    <source>
        <dbReference type="Pfam" id="PF22936"/>
    </source>
</evidence>
<dbReference type="OrthoDB" id="1727805at2759"/>